<accession>A0A814C6R0</accession>
<name>A0A814C6R0_9BILA</name>
<evidence type="ECO:0000313" key="2">
    <source>
        <dbReference type="Proteomes" id="UP000663879"/>
    </source>
</evidence>
<sequence length="102" mass="11662">MCLGPENEKISFCVPTDEELDNLLIAAKNTINRFFINFIEKEIDISQTRENTTNISVVQVAASQISTPVPCEQRLKRMRRDLSGINFLFSIQVRPVTDFNNN</sequence>
<evidence type="ECO:0000313" key="1">
    <source>
        <dbReference type="EMBL" id="CAF0938443.1"/>
    </source>
</evidence>
<protein>
    <submittedName>
        <fullName evidence="1">Uncharacterized protein</fullName>
    </submittedName>
</protein>
<proteinExistence type="predicted"/>
<dbReference type="Proteomes" id="UP000663879">
    <property type="component" value="Unassembled WGS sequence"/>
</dbReference>
<reference evidence="1" key="1">
    <citation type="submission" date="2021-02" db="EMBL/GenBank/DDBJ databases">
        <authorList>
            <person name="Nowell W R."/>
        </authorList>
    </citation>
    <scope>NUCLEOTIDE SEQUENCE</scope>
    <source>
        <strain evidence="1">Ploen Becks lab</strain>
    </source>
</reference>
<comment type="caution">
    <text evidence="1">The sequence shown here is derived from an EMBL/GenBank/DDBJ whole genome shotgun (WGS) entry which is preliminary data.</text>
</comment>
<dbReference type="EMBL" id="CAJNOC010002529">
    <property type="protein sequence ID" value="CAF0938443.1"/>
    <property type="molecule type" value="Genomic_DNA"/>
</dbReference>
<gene>
    <name evidence="1" type="ORF">OXX778_LOCUS13296</name>
</gene>
<organism evidence="1 2">
    <name type="scientific">Brachionus calyciflorus</name>
    <dbReference type="NCBI Taxonomy" id="104777"/>
    <lineage>
        <taxon>Eukaryota</taxon>
        <taxon>Metazoa</taxon>
        <taxon>Spiralia</taxon>
        <taxon>Gnathifera</taxon>
        <taxon>Rotifera</taxon>
        <taxon>Eurotatoria</taxon>
        <taxon>Monogononta</taxon>
        <taxon>Pseudotrocha</taxon>
        <taxon>Ploima</taxon>
        <taxon>Brachionidae</taxon>
        <taxon>Brachionus</taxon>
    </lineage>
</organism>
<dbReference type="AlphaFoldDB" id="A0A814C6R0"/>
<keyword evidence="2" id="KW-1185">Reference proteome</keyword>